<accession>A0ABT5F7G3</accession>
<sequence length="249" mass="26897">MTETGVPDRILAMTVPRVRTFLSLGLLGWATAALIPLGCGAKITYPEASEGPRVPDATAERLRECVDAFGGDLPRGKFTFDVVLSVDEGGHVVDVKSKGVPHEELAICMRIALRSMTIPEELLRLRKLRLSASPAPANVQRPAERGLVGNPAVLVAVAITLADLIIEAAPVVIVVAASVELGKSDIAKTARKKDDDPCQEPLNDCLDSAVQSKKGSVWNHSRCKTCFEKCRGEGKWPDKIMMSKWETCK</sequence>
<evidence type="ECO:0008006" key="3">
    <source>
        <dbReference type="Google" id="ProtNLM"/>
    </source>
</evidence>
<protein>
    <recommendedName>
        <fullName evidence="3">Lipoprotein</fullName>
    </recommendedName>
</protein>
<keyword evidence="2" id="KW-1185">Reference proteome</keyword>
<dbReference type="Proteomes" id="UP001221411">
    <property type="component" value="Unassembled WGS sequence"/>
</dbReference>
<evidence type="ECO:0000313" key="2">
    <source>
        <dbReference type="Proteomes" id="UP001221411"/>
    </source>
</evidence>
<reference evidence="1 2" key="1">
    <citation type="submission" date="2022-11" db="EMBL/GenBank/DDBJ databases">
        <title>Minimal conservation of predation-associated metabolite biosynthetic gene clusters underscores biosynthetic potential of Myxococcota including descriptions for ten novel species: Archangium lansinium sp. nov., Myxococcus landrumus sp. nov., Nannocystis bai.</title>
        <authorList>
            <person name="Ahearne A."/>
            <person name="Stevens C."/>
            <person name="Dowd S."/>
        </authorList>
    </citation>
    <scope>NUCLEOTIDE SEQUENCE [LARGE SCALE GENOMIC DNA]</scope>
    <source>
        <strain evidence="1 2">RJM3</strain>
    </source>
</reference>
<organism evidence="1 2">
    <name type="scientific">Polyangium mundeleinium</name>
    <dbReference type="NCBI Taxonomy" id="2995306"/>
    <lineage>
        <taxon>Bacteria</taxon>
        <taxon>Pseudomonadati</taxon>
        <taxon>Myxococcota</taxon>
        <taxon>Polyangia</taxon>
        <taxon>Polyangiales</taxon>
        <taxon>Polyangiaceae</taxon>
        <taxon>Polyangium</taxon>
    </lineage>
</organism>
<comment type="caution">
    <text evidence="1">The sequence shown here is derived from an EMBL/GenBank/DDBJ whole genome shotgun (WGS) entry which is preliminary data.</text>
</comment>
<name>A0ABT5F7G3_9BACT</name>
<dbReference type="RefSeq" id="WP_271928459.1">
    <property type="nucleotide sequence ID" value="NZ_JAQNDO010000001.1"/>
</dbReference>
<proteinExistence type="predicted"/>
<gene>
    <name evidence="1" type="ORF">POL67_47425</name>
</gene>
<evidence type="ECO:0000313" key="1">
    <source>
        <dbReference type="EMBL" id="MDC0749052.1"/>
    </source>
</evidence>
<dbReference type="EMBL" id="JAQNDO010000001">
    <property type="protein sequence ID" value="MDC0749052.1"/>
    <property type="molecule type" value="Genomic_DNA"/>
</dbReference>